<evidence type="ECO:0000313" key="2">
    <source>
        <dbReference type="EMBL" id="KAG2604619.1"/>
    </source>
</evidence>
<comment type="caution">
    <text evidence="2">The sequence shown here is derived from an EMBL/GenBank/DDBJ whole genome shotgun (WGS) entry which is preliminary data.</text>
</comment>
<feature type="compositionally biased region" description="Pro residues" evidence="1">
    <location>
        <begin position="56"/>
        <end position="66"/>
    </location>
</feature>
<dbReference type="Proteomes" id="UP000823388">
    <property type="component" value="Chromosome 4N"/>
</dbReference>
<keyword evidence="3" id="KW-1185">Reference proteome</keyword>
<name>A0A8T0T8Y9_PANVG</name>
<evidence type="ECO:0000313" key="3">
    <source>
        <dbReference type="Proteomes" id="UP000823388"/>
    </source>
</evidence>
<gene>
    <name evidence="2" type="ORF">PVAP13_4NG111153</name>
</gene>
<organism evidence="2 3">
    <name type="scientific">Panicum virgatum</name>
    <name type="common">Blackwell switchgrass</name>
    <dbReference type="NCBI Taxonomy" id="38727"/>
    <lineage>
        <taxon>Eukaryota</taxon>
        <taxon>Viridiplantae</taxon>
        <taxon>Streptophyta</taxon>
        <taxon>Embryophyta</taxon>
        <taxon>Tracheophyta</taxon>
        <taxon>Spermatophyta</taxon>
        <taxon>Magnoliopsida</taxon>
        <taxon>Liliopsida</taxon>
        <taxon>Poales</taxon>
        <taxon>Poaceae</taxon>
        <taxon>PACMAD clade</taxon>
        <taxon>Panicoideae</taxon>
        <taxon>Panicodae</taxon>
        <taxon>Paniceae</taxon>
        <taxon>Panicinae</taxon>
        <taxon>Panicum</taxon>
        <taxon>Panicum sect. Hiantes</taxon>
    </lineage>
</organism>
<feature type="region of interest" description="Disordered" evidence="1">
    <location>
        <begin position="1"/>
        <end position="69"/>
    </location>
</feature>
<dbReference type="AlphaFoldDB" id="A0A8T0T8Y9"/>
<protein>
    <submittedName>
        <fullName evidence="2">Uncharacterized protein</fullName>
    </submittedName>
</protein>
<reference evidence="2" key="1">
    <citation type="submission" date="2020-05" db="EMBL/GenBank/DDBJ databases">
        <title>WGS assembly of Panicum virgatum.</title>
        <authorList>
            <person name="Lovell J.T."/>
            <person name="Jenkins J."/>
            <person name="Shu S."/>
            <person name="Juenger T.E."/>
            <person name="Schmutz J."/>
        </authorList>
    </citation>
    <scope>NUCLEOTIDE SEQUENCE</scope>
    <source>
        <strain evidence="2">AP13</strain>
    </source>
</reference>
<feature type="compositionally biased region" description="Low complexity" evidence="1">
    <location>
        <begin position="43"/>
        <end position="52"/>
    </location>
</feature>
<feature type="compositionally biased region" description="Basic and acidic residues" evidence="1">
    <location>
        <begin position="33"/>
        <end position="42"/>
    </location>
</feature>
<proteinExistence type="predicted"/>
<sequence length="106" mass="11758">MMHHRHISSCKWTLPQGDAVLPDSNTSLPNLRGRHEQRERESSSSTTPSCTSDQPGRPPQSTPEPCPTAGRIVLPALELCDVAVPSSPRTVRRPRFFSPRTTFGRL</sequence>
<evidence type="ECO:0000256" key="1">
    <source>
        <dbReference type="SAM" id="MobiDB-lite"/>
    </source>
</evidence>
<accession>A0A8T0T8Y9</accession>
<dbReference type="EMBL" id="CM029044">
    <property type="protein sequence ID" value="KAG2604619.1"/>
    <property type="molecule type" value="Genomic_DNA"/>
</dbReference>